<dbReference type="Pfam" id="PF07797">
    <property type="entry name" value="DUF1639"/>
    <property type="match status" value="1"/>
</dbReference>
<dbReference type="EMBL" id="JBJQOH010000007">
    <property type="protein sequence ID" value="KAL3679852.1"/>
    <property type="molecule type" value="Genomic_DNA"/>
</dbReference>
<feature type="compositionally biased region" description="Basic and acidic residues" evidence="1">
    <location>
        <begin position="60"/>
        <end position="77"/>
    </location>
</feature>
<proteinExistence type="predicted"/>
<sequence>MEANGMRNLICNGDEEEETVRKEECSEERELDGEEINGSSSPGDANGSTPRTKLKAHQRQRSEVRKTRREHEVDQKKMGCVQNDKPTGLGDGEEARLRRSKVPKPPQGTPGKSQPQSPPNEDNEKPSQEDGNLNQPIRRRARRTLIRACTPPKEENERERVLRSTRTRGGETPPPLPVIPPGKGTKRSKRVAQRLANEEPPPPPLKLPRLQVVLSKKEIHDDWLKITGHKYTGKPRKSTMTAKGLNLCTSLTCPSTIRYLSDHQCEYKSAYDLL</sequence>
<accession>A0ABD3GNX9</accession>
<evidence type="ECO:0000313" key="3">
    <source>
        <dbReference type="Proteomes" id="UP001633002"/>
    </source>
</evidence>
<organism evidence="2 3">
    <name type="scientific">Riccia sorocarpa</name>
    <dbReference type="NCBI Taxonomy" id="122646"/>
    <lineage>
        <taxon>Eukaryota</taxon>
        <taxon>Viridiplantae</taxon>
        <taxon>Streptophyta</taxon>
        <taxon>Embryophyta</taxon>
        <taxon>Marchantiophyta</taxon>
        <taxon>Marchantiopsida</taxon>
        <taxon>Marchantiidae</taxon>
        <taxon>Marchantiales</taxon>
        <taxon>Ricciaceae</taxon>
        <taxon>Riccia</taxon>
    </lineage>
</organism>
<feature type="compositionally biased region" description="Polar residues" evidence="1">
    <location>
        <begin position="37"/>
        <end position="51"/>
    </location>
</feature>
<dbReference type="InterPro" id="IPR012438">
    <property type="entry name" value="DUF1639"/>
</dbReference>
<gene>
    <name evidence="2" type="ORF">R1sor_022808</name>
</gene>
<dbReference type="AlphaFoldDB" id="A0ABD3GNX9"/>
<name>A0ABD3GNX9_9MARC</name>
<reference evidence="2 3" key="1">
    <citation type="submission" date="2024-09" db="EMBL/GenBank/DDBJ databases">
        <title>Chromosome-scale assembly of Riccia sorocarpa.</title>
        <authorList>
            <person name="Paukszto L."/>
        </authorList>
    </citation>
    <scope>NUCLEOTIDE SEQUENCE [LARGE SCALE GENOMIC DNA]</scope>
    <source>
        <strain evidence="2">LP-2024</strain>
        <tissue evidence="2">Aerial parts of the thallus</tissue>
    </source>
</reference>
<protein>
    <submittedName>
        <fullName evidence="2">Uncharacterized protein</fullName>
    </submittedName>
</protein>
<comment type="caution">
    <text evidence="2">The sequence shown here is derived from an EMBL/GenBank/DDBJ whole genome shotgun (WGS) entry which is preliminary data.</text>
</comment>
<feature type="region of interest" description="Disordered" evidence="1">
    <location>
        <begin position="1"/>
        <end position="186"/>
    </location>
</feature>
<evidence type="ECO:0000313" key="2">
    <source>
        <dbReference type="EMBL" id="KAL3679852.1"/>
    </source>
</evidence>
<evidence type="ECO:0000256" key="1">
    <source>
        <dbReference type="SAM" id="MobiDB-lite"/>
    </source>
</evidence>
<feature type="compositionally biased region" description="Acidic residues" evidence="1">
    <location>
        <begin position="25"/>
        <end position="35"/>
    </location>
</feature>
<feature type="compositionally biased region" description="Basic and acidic residues" evidence="1">
    <location>
        <begin position="152"/>
        <end position="162"/>
    </location>
</feature>
<keyword evidence="3" id="KW-1185">Reference proteome</keyword>
<dbReference type="Proteomes" id="UP001633002">
    <property type="component" value="Unassembled WGS sequence"/>
</dbReference>